<dbReference type="Proteomes" id="UP001596500">
    <property type="component" value="Unassembled WGS sequence"/>
</dbReference>
<feature type="domain" description="HTH luxR-type" evidence="4">
    <location>
        <begin position="443"/>
        <end position="508"/>
    </location>
</feature>
<dbReference type="PANTHER" id="PTHR44688">
    <property type="entry name" value="DNA-BINDING TRANSCRIPTIONAL ACTIVATOR DEVR_DOSR"/>
    <property type="match status" value="1"/>
</dbReference>
<dbReference type="PROSITE" id="PS00622">
    <property type="entry name" value="HTH_LUXR_1"/>
    <property type="match status" value="1"/>
</dbReference>
<accession>A0ABW2RI77</accession>
<comment type="caution">
    <text evidence="5">The sequence shown here is derived from an EMBL/GenBank/DDBJ whole genome shotgun (WGS) entry which is preliminary data.</text>
</comment>
<proteinExistence type="predicted"/>
<keyword evidence="3" id="KW-0804">Transcription</keyword>
<dbReference type="InterPro" id="IPR036388">
    <property type="entry name" value="WH-like_DNA-bd_sf"/>
</dbReference>
<gene>
    <name evidence="5" type="ORF">ACFQNG_05980</name>
</gene>
<keyword evidence="6" id="KW-1185">Reference proteome</keyword>
<evidence type="ECO:0000256" key="2">
    <source>
        <dbReference type="ARBA" id="ARBA00023125"/>
    </source>
</evidence>
<evidence type="ECO:0000256" key="3">
    <source>
        <dbReference type="ARBA" id="ARBA00023163"/>
    </source>
</evidence>
<reference evidence="6" key="1">
    <citation type="journal article" date="2019" name="Int. J. Syst. Evol. Microbiol.">
        <title>The Global Catalogue of Microorganisms (GCM) 10K type strain sequencing project: providing services to taxonomists for standard genome sequencing and annotation.</title>
        <authorList>
            <consortium name="The Broad Institute Genomics Platform"/>
            <consortium name="The Broad Institute Genome Sequencing Center for Infectious Disease"/>
            <person name="Wu L."/>
            <person name="Ma J."/>
        </authorList>
    </citation>
    <scope>NUCLEOTIDE SEQUENCE [LARGE SCALE GENOMIC DNA]</scope>
    <source>
        <strain evidence="6">CGMCC 1.12942</strain>
    </source>
</reference>
<dbReference type="PRINTS" id="PR00038">
    <property type="entry name" value="HTHLUXR"/>
</dbReference>
<keyword evidence="2" id="KW-0238">DNA-binding</keyword>
<dbReference type="Gene3D" id="1.10.10.10">
    <property type="entry name" value="Winged helix-like DNA-binding domain superfamily/Winged helix DNA-binding domain"/>
    <property type="match status" value="1"/>
</dbReference>
<dbReference type="SMART" id="SM00421">
    <property type="entry name" value="HTH_LUXR"/>
    <property type="match status" value="1"/>
</dbReference>
<sequence length="511" mass="59867">MTKYLIGPKLQPNEVEQMLDTVYREYQECLTRWNIKLSKINVNNEEKKSLADVFRFLLGHLDLALSDEPSFFDKFQQMILDWEKTLNSNRIIFAIGSFEQIMMEMILQNRNHLYVNNCYQWIHTLCMNLSFSITQHQLLTFGYQHNKKSRSISPLMRLLQGQDIWSNINWKWVAIATSLSSKRRCEILDIAMYNFELEEWFPAYTHEELTLSVHQVVSGKTEGFVDKINEKLYLVIKGKKDSLTKRFAQQLVLWIRHAIELSKMYYNEDIQQTIHDQILQYEAILEFDNALLSTREIQDTLSSCVEHICHIAGFQRSALFWYHSFFKNIEGVQSYNVPLEDIQRIQEPEHNIPIISMILDAKRPVHFKQVENYLPSHHIEHFHLTSLLVAPLYGENHHVTGVLLLDQNGRPFDVSDNTIEIVDSLLSRLSKNLHSKLYSNSPVIKTSSLLSHREKQILQLSADGYSTKHIASKLQLSEYTVNEYINSIFKKLKAKNRTEAVAKAFRQQLIQ</sequence>
<dbReference type="InterPro" id="IPR003018">
    <property type="entry name" value="GAF"/>
</dbReference>
<organism evidence="5 6">
    <name type="scientific">Laceyella putida</name>
    <dbReference type="NCBI Taxonomy" id="110101"/>
    <lineage>
        <taxon>Bacteria</taxon>
        <taxon>Bacillati</taxon>
        <taxon>Bacillota</taxon>
        <taxon>Bacilli</taxon>
        <taxon>Bacillales</taxon>
        <taxon>Thermoactinomycetaceae</taxon>
        <taxon>Laceyella</taxon>
    </lineage>
</organism>
<evidence type="ECO:0000313" key="6">
    <source>
        <dbReference type="Proteomes" id="UP001596500"/>
    </source>
</evidence>
<evidence type="ECO:0000259" key="4">
    <source>
        <dbReference type="PROSITE" id="PS50043"/>
    </source>
</evidence>
<dbReference type="EMBL" id="JBHTBW010000016">
    <property type="protein sequence ID" value="MFC7440695.1"/>
    <property type="molecule type" value="Genomic_DNA"/>
</dbReference>
<dbReference type="Pfam" id="PF00196">
    <property type="entry name" value="GerE"/>
    <property type="match status" value="1"/>
</dbReference>
<dbReference type="Pfam" id="PF01590">
    <property type="entry name" value="GAF"/>
    <property type="match status" value="1"/>
</dbReference>
<dbReference type="InterPro" id="IPR029016">
    <property type="entry name" value="GAF-like_dom_sf"/>
</dbReference>
<dbReference type="PROSITE" id="PS50043">
    <property type="entry name" value="HTH_LUXR_2"/>
    <property type="match status" value="1"/>
</dbReference>
<dbReference type="RefSeq" id="WP_379863977.1">
    <property type="nucleotide sequence ID" value="NZ_JBHTBW010000016.1"/>
</dbReference>
<keyword evidence="1" id="KW-0805">Transcription regulation</keyword>
<protein>
    <submittedName>
        <fullName evidence="5">LuxR C-terminal-related transcriptional regulator</fullName>
    </submittedName>
</protein>
<dbReference type="SUPFAM" id="SSF46894">
    <property type="entry name" value="C-terminal effector domain of the bipartite response regulators"/>
    <property type="match status" value="1"/>
</dbReference>
<name>A0ABW2RI77_9BACL</name>
<dbReference type="Gene3D" id="3.30.450.40">
    <property type="match status" value="1"/>
</dbReference>
<evidence type="ECO:0000313" key="5">
    <source>
        <dbReference type="EMBL" id="MFC7440695.1"/>
    </source>
</evidence>
<evidence type="ECO:0000256" key="1">
    <source>
        <dbReference type="ARBA" id="ARBA00023015"/>
    </source>
</evidence>
<dbReference type="InterPro" id="IPR016032">
    <property type="entry name" value="Sig_transdc_resp-reg_C-effctor"/>
</dbReference>
<dbReference type="CDD" id="cd06170">
    <property type="entry name" value="LuxR_C_like"/>
    <property type="match status" value="1"/>
</dbReference>
<dbReference type="SUPFAM" id="SSF55781">
    <property type="entry name" value="GAF domain-like"/>
    <property type="match status" value="1"/>
</dbReference>
<dbReference type="PANTHER" id="PTHR44688:SF16">
    <property type="entry name" value="DNA-BINDING TRANSCRIPTIONAL ACTIVATOR DEVR_DOSR"/>
    <property type="match status" value="1"/>
</dbReference>
<dbReference type="InterPro" id="IPR000792">
    <property type="entry name" value="Tscrpt_reg_LuxR_C"/>
</dbReference>